<sequence length="67" mass="7448">MRLNAAAGLAASVVPKFHPARIQLRLGDAYRFTLTADEAIDLATRLVVGVDRLRAEQLNHDHERTQP</sequence>
<dbReference type="EMBL" id="AP024828">
    <property type="protein sequence ID" value="BCZ24848.1"/>
    <property type="molecule type" value="Genomic_DNA"/>
</dbReference>
<organism evidence="1 2">
    <name type="scientific">Mycobacterium senriense</name>
    <dbReference type="NCBI Taxonomy" id="2775496"/>
    <lineage>
        <taxon>Bacteria</taxon>
        <taxon>Bacillati</taxon>
        <taxon>Actinomycetota</taxon>
        <taxon>Actinomycetes</taxon>
        <taxon>Mycobacteriales</taxon>
        <taxon>Mycobacteriaceae</taxon>
        <taxon>Mycobacterium</taxon>
        <taxon>Mycobacterium avium complex (MAC)</taxon>
    </lineage>
</organism>
<evidence type="ECO:0000313" key="2">
    <source>
        <dbReference type="Proteomes" id="UP000826012"/>
    </source>
</evidence>
<dbReference type="Proteomes" id="UP000826012">
    <property type="component" value="Chromosome"/>
</dbReference>
<gene>
    <name evidence="1" type="ORF">MTY59_47030</name>
</gene>
<evidence type="ECO:0000313" key="1">
    <source>
        <dbReference type="EMBL" id="BCZ24848.1"/>
    </source>
</evidence>
<reference evidence="1 2" key="2">
    <citation type="submission" date="2021-07" db="EMBL/GenBank/DDBJ databases">
        <authorList>
            <person name="Matsumoto Y."/>
            <person name="Motooka D."/>
            <person name="Nakamura S."/>
        </authorList>
    </citation>
    <scope>NUCLEOTIDE SEQUENCE [LARGE SCALE GENOMIC DNA]</scope>
    <source>
        <strain evidence="1 2">TY59</strain>
    </source>
</reference>
<keyword evidence="2" id="KW-1185">Reference proteome</keyword>
<dbReference type="RefSeq" id="WP_221043259.1">
    <property type="nucleotide sequence ID" value="NZ_AP024828.1"/>
</dbReference>
<reference evidence="1 2" key="1">
    <citation type="submission" date="2021-07" db="EMBL/GenBank/DDBJ databases">
        <title>Complete genome sequence of nontuberculous Mycobacterium sp. TY59.</title>
        <authorList>
            <person name="Fukushima K."/>
        </authorList>
    </citation>
    <scope>NUCLEOTIDE SEQUENCE [LARGE SCALE GENOMIC DNA]</scope>
    <source>
        <strain evidence="1 2">TY59</strain>
    </source>
</reference>
<proteinExistence type="predicted"/>
<accession>A0ABM7STY7</accession>
<name>A0ABM7STY7_9MYCO</name>
<protein>
    <submittedName>
        <fullName evidence="1">Uncharacterized protein</fullName>
    </submittedName>
</protein>